<dbReference type="AlphaFoldDB" id="A0A381RHG1"/>
<proteinExistence type="predicted"/>
<evidence type="ECO:0000313" key="1">
    <source>
        <dbReference type="EMBL" id="SUZ90329.1"/>
    </source>
</evidence>
<dbReference type="EMBL" id="UINC01001884">
    <property type="protein sequence ID" value="SUZ90329.1"/>
    <property type="molecule type" value="Genomic_DNA"/>
</dbReference>
<reference evidence="1" key="1">
    <citation type="submission" date="2018-05" db="EMBL/GenBank/DDBJ databases">
        <authorList>
            <person name="Lanie J.A."/>
            <person name="Ng W.-L."/>
            <person name="Kazmierczak K.M."/>
            <person name="Andrzejewski T.M."/>
            <person name="Davidsen T.M."/>
            <person name="Wayne K.J."/>
            <person name="Tettelin H."/>
            <person name="Glass J.I."/>
            <person name="Rusch D."/>
            <person name="Podicherti R."/>
            <person name="Tsui H.-C.T."/>
            <person name="Winkler M.E."/>
        </authorList>
    </citation>
    <scope>NUCLEOTIDE SEQUENCE</scope>
</reference>
<gene>
    <name evidence="1" type="ORF">METZ01_LOCUS43183</name>
</gene>
<accession>A0A381RHG1</accession>
<protein>
    <submittedName>
        <fullName evidence="1">Uncharacterized protein</fullName>
    </submittedName>
</protein>
<sequence>MDDIQCLLIGGSLFSKYIGELVEFVYSKVHLICQYLVLDQVSFCCKSFTTLASNTVEMTNASATATNIALYPRFSDRLLSSSIPIPANLAAADP</sequence>
<name>A0A381RHG1_9ZZZZ</name>
<feature type="non-terminal residue" evidence="1">
    <location>
        <position position="94"/>
    </location>
</feature>
<organism evidence="1">
    <name type="scientific">marine metagenome</name>
    <dbReference type="NCBI Taxonomy" id="408172"/>
    <lineage>
        <taxon>unclassified sequences</taxon>
        <taxon>metagenomes</taxon>
        <taxon>ecological metagenomes</taxon>
    </lineage>
</organism>